<protein>
    <recommendedName>
        <fullName evidence="3">SCP domain-containing protein</fullName>
    </recommendedName>
</protein>
<evidence type="ECO:0000313" key="1">
    <source>
        <dbReference type="EMBL" id="RYO87094.1"/>
    </source>
</evidence>
<accession>A0ABY0H7V3</accession>
<name>A0ABY0H7V3_9PEZI</name>
<dbReference type="Proteomes" id="UP000294003">
    <property type="component" value="Unassembled WGS sequence"/>
</dbReference>
<keyword evidence="2" id="KW-1185">Reference proteome</keyword>
<evidence type="ECO:0000313" key="2">
    <source>
        <dbReference type="Proteomes" id="UP000294003"/>
    </source>
</evidence>
<comment type="caution">
    <text evidence="1">The sequence shown here is derived from an EMBL/GenBank/DDBJ whole genome shotgun (WGS) entry which is preliminary data.</text>
</comment>
<proteinExistence type="predicted"/>
<gene>
    <name evidence="1" type="ORF">DL762_004398</name>
</gene>
<dbReference type="EMBL" id="QJNS01000105">
    <property type="protein sequence ID" value="RYO87094.1"/>
    <property type="molecule type" value="Genomic_DNA"/>
</dbReference>
<evidence type="ECO:0008006" key="3">
    <source>
        <dbReference type="Google" id="ProtNLM"/>
    </source>
</evidence>
<sequence length="189" mass="20267">MEGESAPLVSSGFNLTSAEELAALEKRQGACGAWTPTTIREGDGNPYRNYWHQQLSENMNCGAAPGCSVGRQDSKSFTIGWAASATAMQWISGGFSVTMSWNTGHSYTCQGNRGDTVCVWYNAAHAAYTVRNAIQNTVYGGVRSVGGPYVMFSPNRNNVGGGYYCVIGAQYCRSEGQAYWNKKGRAGGP</sequence>
<organism evidence="1 2">
    <name type="scientific">Monosporascus cannonballus</name>
    <dbReference type="NCBI Taxonomy" id="155416"/>
    <lineage>
        <taxon>Eukaryota</taxon>
        <taxon>Fungi</taxon>
        <taxon>Dikarya</taxon>
        <taxon>Ascomycota</taxon>
        <taxon>Pezizomycotina</taxon>
        <taxon>Sordariomycetes</taxon>
        <taxon>Xylariomycetidae</taxon>
        <taxon>Xylariales</taxon>
        <taxon>Xylariales incertae sedis</taxon>
        <taxon>Monosporascus</taxon>
    </lineage>
</organism>
<reference evidence="1 2" key="1">
    <citation type="submission" date="2018-06" db="EMBL/GenBank/DDBJ databases">
        <title>Complete Genomes of Monosporascus.</title>
        <authorList>
            <person name="Robinson A.J."/>
            <person name="Natvig D.O."/>
        </authorList>
    </citation>
    <scope>NUCLEOTIDE SEQUENCE [LARGE SCALE GENOMIC DNA]</scope>
    <source>
        <strain evidence="1 2">CBS 609.92</strain>
    </source>
</reference>